<evidence type="ECO:0008006" key="3">
    <source>
        <dbReference type="Google" id="ProtNLM"/>
    </source>
</evidence>
<organism evidence="1 2">
    <name type="scientific">Clostridium paridis</name>
    <dbReference type="NCBI Taxonomy" id="2803863"/>
    <lineage>
        <taxon>Bacteria</taxon>
        <taxon>Bacillati</taxon>
        <taxon>Bacillota</taxon>
        <taxon>Clostridia</taxon>
        <taxon>Eubacteriales</taxon>
        <taxon>Clostridiaceae</taxon>
        <taxon>Clostridium</taxon>
    </lineage>
</organism>
<accession>A0A937FIS7</accession>
<dbReference type="Proteomes" id="UP000623681">
    <property type="component" value="Unassembled WGS sequence"/>
</dbReference>
<evidence type="ECO:0000313" key="2">
    <source>
        <dbReference type="Proteomes" id="UP000623681"/>
    </source>
</evidence>
<dbReference type="PROSITE" id="PS51257">
    <property type="entry name" value="PROKAR_LIPOPROTEIN"/>
    <property type="match status" value="1"/>
</dbReference>
<dbReference type="EMBL" id="JAESWA010000023">
    <property type="protein sequence ID" value="MBL4933122.1"/>
    <property type="molecule type" value="Genomic_DNA"/>
</dbReference>
<dbReference type="RefSeq" id="WP_202768490.1">
    <property type="nucleotide sequence ID" value="NZ_JAESWA010000023.1"/>
</dbReference>
<gene>
    <name evidence="1" type="ORF">JK634_15010</name>
</gene>
<reference evidence="1" key="1">
    <citation type="submission" date="2021-01" db="EMBL/GenBank/DDBJ databases">
        <title>Genome public.</title>
        <authorList>
            <person name="Liu C."/>
            <person name="Sun Q."/>
        </authorList>
    </citation>
    <scope>NUCLEOTIDE SEQUENCE</scope>
    <source>
        <strain evidence="1">YIM B02565</strain>
    </source>
</reference>
<comment type="caution">
    <text evidence="1">The sequence shown here is derived from an EMBL/GenBank/DDBJ whole genome shotgun (WGS) entry which is preliminary data.</text>
</comment>
<proteinExistence type="predicted"/>
<keyword evidence="2" id="KW-1185">Reference proteome</keyword>
<evidence type="ECO:0000313" key="1">
    <source>
        <dbReference type="EMBL" id="MBL4933122.1"/>
    </source>
</evidence>
<name>A0A937FIS7_9CLOT</name>
<sequence length="155" mass="18013">MKYKIRLICILLFTLSIVGYGCSSVEAEKKLPKTDERLIYISIDKYSQDGNMTVGVNDTKIFESKKEQVAVSDIISIFNSKEPVDEKFENPKYRIIFLYNLDPKQSEVRDEFMESVRFQVIDKDGLLVQNEDTKQTFRISGEGYDKLSKYLNLLK</sequence>
<protein>
    <recommendedName>
        <fullName evidence="3">Lipoprotein</fullName>
    </recommendedName>
</protein>
<dbReference type="AlphaFoldDB" id="A0A937FIS7"/>